<dbReference type="PANTHER" id="PTHR24148:SF78">
    <property type="entry name" value="HETEROKARYON INCOMPATIBILITY DOMAIN-CONTAINING PROTEIN"/>
    <property type="match status" value="1"/>
</dbReference>
<dbReference type="InterPro" id="IPR055530">
    <property type="entry name" value="DUF7104"/>
</dbReference>
<dbReference type="PANTHER" id="PTHR24148">
    <property type="entry name" value="ANKYRIN REPEAT DOMAIN-CONTAINING PROTEIN 39 HOMOLOG-RELATED"/>
    <property type="match status" value="1"/>
</dbReference>
<keyword evidence="3" id="KW-1185">Reference proteome</keyword>
<dbReference type="InterPro" id="IPR010730">
    <property type="entry name" value="HET"/>
</dbReference>
<gene>
    <name evidence="2" type="ORF">M441DRAFT_62651</name>
</gene>
<dbReference type="Pfam" id="PF06985">
    <property type="entry name" value="HET"/>
    <property type="match status" value="1"/>
</dbReference>
<reference evidence="2 3" key="1">
    <citation type="submission" date="2016-07" db="EMBL/GenBank/DDBJ databases">
        <title>Multiple horizontal gene transfer events from other fungi enriched the ability of initially mycotrophic Trichoderma (Ascomycota) to feed on dead plant biomass.</title>
        <authorList>
            <consortium name="DOE Joint Genome Institute"/>
            <person name="Aerts A."/>
            <person name="Atanasova L."/>
            <person name="Chenthamara K."/>
            <person name="Zhang J."/>
            <person name="Grujic M."/>
            <person name="Henrissat B."/>
            <person name="Kuo A."/>
            <person name="Salamov A."/>
            <person name="Lipzen A."/>
            <person name="Labutti K."/>
            <person name="Barry K."/>
            <person name="Miao Y."/>
            <person name="Rahimi M.J."/>
            <person name="Shen Q."/>
            <person name="Grigoriev I.V."/>
            <person name="Kubicek C.P."/>
            <person name="Druzhinina I.S."/>
        </authorList>
    </citation>
    <scope>NUCLEOTIDE SEQUENCE [LARGE SCALE GENOMIC DNA]</scope>
    <source>
        <strain evidence="2 3">CBS 433.97</strain>
    </source>
</reference>
<dbReference type="OrthoDB" id="194358at2759"/>
<evidence type="ECO:0000259" key="1">
    <source>
        <dbReference type="Pfam" id="PF06985"/>
    </source>
</evidence>
<dbReference type="STRING" id="1042311.A0A2T3YSW8"/>
<evidence type="ECO:0000313" key="3">
    <source>
        <dbReference type="Proteomes" id="UP000240493"/>
    </source>
</evidence>
<organism evidence="2 3">
    <name type="scientific">Trichoderma asperellum (strain ATCC 204424 / CBS 433.97 / NBRC 101777)</name>
    <dbReference type="NCBI Taxonomy" id="1042311"/>
    <lineage>
        <taxon>Eukaryota</taxon>
        <taxon>Fungi</taxon>
        <taxon>Dikarya</taxon>
        <taxon>Ascomycota</taxon>
        <taxon>Pezizomycotina</taxon>
        <taxon>Sordariomycetes</taxon>
        <taxon>Hypocreomycetidae</taxon>
        <taxon>Hypocreales</taxon>
        <taxon>Hypocreaceae</taxon>
        <taxon>Trichoderma</taxon>
    </lineage>
</organism>
<accession>A0A2T3YSW8</accession>
<dbReference type="AlphaFoldDB" id="A0A2T3YSW8"/>
<proteinExistence type="predicted"/>
<name>A0A2T3YSW8_TRIA4</name>
<dbReference type="Pfam" id="PF23397">
    <property type="entry name" value="DUF7104"/>
    <property type="match status" value="5"/>
</dbReference>
<sequence>MEKYSYDTLNLGRPAIRLLILNRGSNDDKIRCSLFQAELQERDNTISYEALSYTWGSQDLTESIIVDGYCLNVTSHLYVALQHLRHQDEDRILWIDAICIDQGNVKERGHQVEQMSKIYKEADRVVFWLGPATLETDVLMESLKLLQRESIKHNYKDWSLQDPFWKHKWAMVERTLKIAYTHFSDLQRDGLQEILSRPWFRRVWILQEVALAKVGIILCGTKSVSTRLFGLVPLLLDIKPDTHCQSVLDIMPSPWRKTLWWSKSPNLRTLLLTFGDSEATESRDLVYALRGISSDAAGNNAIIPDYDKSEEDLVRDVVQFVEHCELEDLALTPPRTIRALIKCLRAHDLDRCMGLAQNSLPHDMEMLLESPEVRINQEIVTTAAARDKTGKVFEIILRYREKDVLVDDEVLVAAAKNLRGAQGVFEALLRYQRGRITISDDVLIAAAKNIQCGDEVLNLLSSSEWDLPKAINEKVLVAAAKNKACGNKAIHALLSLGHTLSLTVEAVIAAAQNEECGDEVLGLILFSKRVRFKGMKEITTEVLIAKNKGCDDKQLGLILSSKRVRFNEMKRITKDVLIAAAKNEGCGDKVLSLILSSNLVRLKGMKGIMKEVLIAAAKNEGCGDKVLSLILSSKRIRLKGIKRIAIDVLQAAMGNKGCGYKVINTLCSHYPNSVTFF</sequence>
<protein>
    <recommendedName>
        <fullName evidence="1">Heterokaryon incompatibility domain-containing protein</fullName>
    </recommendedName>
</protein>
<dbReference type="EMBL" id="KZ679274">
    <property type="protein sequence ID" value="PTB35596.1"/>
    <property type="molecule type" value="Genomic_DNA"/>
</dbReference>
<evidence type="ECO:0000313" key="2">
    <source>
        <dbReference type="EMBL" id="PTB35596.1"/>
    </source>
</evidence>
<dbReference type="InterPro" id="IPR052895">
    <property type="entry name" value="HetReg/Transcr_Mod"/>
</dbReference>
<feature type="domain" description="Heterokaryon incompatibility" evidence="1">
    <location>
        <begin position="48"/>
        <end position="208"/>
    </location>
</feature>
<dbReference type="Proteomes" id="UP000240493">
    <property type="component" value="Unassembled WGS sequence"/>
</dbReference>